<gene>
    <name evidence="1" type="ORF">KIL84_017718</name>
</gene>
<dbReference type="AlphaFoldDB" id="A0A9D4AXR9"/>
<accession>A0A9D4AXR9</accession>
<keyword evidence="2" id="KW-1185">Reference proteome</keyword>
<dbReference type="EMBL" id="JAHDVG010000482">
    <property type="protein sequence ID" value="KAH1173879.1"/>
    <property type="molecule type" value="Genomic_DNA"/>
</dbReference>
<protein>
    <submittedName>
        <fullName evidence="1">Uncharacterized protein</fullName>
    </submittedName>
</protein>
<reference evidence="1" key="1">
    <citation type="submission" date="2021-09" db="EMBL/GenBank/DDBJ databases">
        <title>The genome of Mauremys mutica provides insights into the evolution of semi-aquatic lifestyle.</title>
        <authorList>
            <person name="Gong S."/>
            <person name="Gao Y."/>
        </authorList>
    </citation>
    <scope>NUCLEOTIDE SEQUENCE</scope>
    <source>
        <strain evidence="1">MM-2020</strain>
        <tissue evidence="1">Muscle</tissue>
    </source>
</reference>
<proteinExistence type="predicted"/>
<sequence length="130" mass="14690">MMHLVSSEDTCDVLNEAHMTTGHVRHDEMSEELMNKLYISQGSLEVVKFLCIAFQHKCNQQSTSMVLFSQDYSSHGHIYLIAVKSIPGDSYKWIMICQVHPIKDFILLPQSSRSAARSAIPVASYLSTVR</sequence>
<evidence type="ECO:0000313" key="2">
    <source>
        <dbReference type="Proteomes" id="UP000827986"/>
    </source>
</evidence>
<organism evidence="1 2">
    <name type="scientific">Mauremys mutica</name>
    <name type="common">yellowpond turtle</name>
    <dbReference type="NCBI Taxonomy" id="74926"/>
    <lineage>
        <taxon>Eukaryota</taxon>
        <taxon>Metazoa</taxon>
        <taxon>Chordata</taxon>
        <taxon>Craniata</taxon>
        <taxon>Vertebrata</taxon>
        <taxon>Euteleostomi</taxon>
        <taxon>Archelosauria</taxon>
        <taxon>Testudinata</taxon>
        <taxon>Testudines</taxon>
        <taxon>Cryptodira</taxon>
        <taxon>Durocryptodira</taxon>
        <taxon>Testudinoidea</taxon>
        <taxon>Geoemydidae</taxon>
        <taxon>Geoemydinae</taxon>
        <taxon>Mauremys</taxon>
    </lineage>
</organism>
<dbReference type="Proteomes" id="UP000827986">
    <property type="component" value="Unassembled WGS sequence"/>
</dbReference>
<comment type="caution">
    <text evidence="1">The sequence shown here is derived from an EMBL/GenBank/DDBJ whole genome shotgun (WGS) entry which is preliminary data.</text>
</comment>
<evidence type="ECO:0000313" key="1">
    <source>
        <dbReference type="EMBL" id="KAH1173879.1"/>
    </source>
</evidence>
<name>A0A9D4AXR9_9SAUR</name>